<feature type="compositionally biased region" description="Basic and acidic residues" evidence="1">
    <location>
        <begin position="369"/>
        <end position="381"/>
    </location>
</feature>
<dbReference type="PANTHER" id="PTHR46306">
    <property type="entry name" value="BTB/POZ DOMAIN-CONTAINING PROTEIN 9"/>
    <property type="match status" value="1"/>
</dbReference>
<dbReference type="PROSITE" id="PS50097">
    <property type="entry name" value="BTB"/>
    <property type="match status" value="1"/>
</dbReference>
<feature type="compositionally biased region" description="Low complexity" evidence="1">
    <location>
        <begin position="687"/>
        <end position="705"/>
    </location>
</feature>
<sequence length="878" mass="98899">MPKIKYSNGVNLDNMASVLNNMELIEYSFQPQRTNTIVTQVPVVSSNTAYNKSVQALQKRAKKMFNNPKCSDTVFLVNQSKYFASSHLLTMASNVFDTLINTHYENCGDREIRIRNIKNDASFSLLLQYIYAVEMDFTRMNTVILCEVACLCETYGLDEFGSDLKCYLSNLEQFEIDTVVALLNTAQQFNLKALYKKLQVFAFQNAAQIVQHASFVNLQYAVLVDLLKSNWFYAPELEILQSVLIWHADKKVTSSHLKTPSLSDLLEEQEGAQNDGHQTNGCNSELTRTSDGVEMVSEIQAKDPDHLTSHINQMTWAENEDLNKTLILEENTENEESINKESKENTPTKESINVEAKENSSTRESINIETKENSPTKESIKPSHPFEQTVQTFTINILKSLLSHIRMTQISTLDFLKASFTEPCLSYKQFLFEYKLFSQVRCPRQNYLSGLCGERMCCPVLVRQFTVKSPVIYDKMLESVEECLIENIKWKLCLKLCKQNDLYCYQMFVKVTFEPSESGTTSCSGALCQLRLLPHQTDNMSNSGTVSNKCPPVLILPGTGVYKELKFNFKNNDNSSASENYGNFSASKNTGNSNHAGETEFKAPGVHKEFDFNCKKNNNFSASENNGKSNASETGFKAPDKVFDFNFMSNGNSNASDKNGNSSKTESMSKVEFKLFKAPRVYNEFNFNSQNNGNSSASENNGNSSKTEFTAAGVHKEFKFNLERTSCNSNTSENGGNSSKSEFKAPGVHKVFNFNCNTNSNSSQTESQSTSKTAFRAPRDRRVYKDAKFSFESNRKSNASETENMSMSKTESMSKTDSMSKTGSMSKTEGMSKTEIMSKSESMSRNNECVVEFGVFTWSSEQQRSAYVQLMGDGHFFF</sequence>
<dbReference type="GO" id="GO:0005737">
    <property type="term" value="C:cytoplasm"/>
    <property type="evidence" value="ECO:0007669"/>
    <property type="project" value="TreeGrafter"/>
</dbReference>
<dbReference type="CDD" id="cd18186">
    <property type="entry name" value="BTB_POZ_ZBTB_KLHL-like"/>
    <property type="match status" value="1"/>
</dbReference>
<dbReference type="InterPro" id="IPR011333">
    <property type="entry name" value="SKP1/BTB/POZ_sf"/>
</dbReference>
<feature type="compositionally biased region" description="Basic and acidic residues" evidence="1">
    <location>
        <begin position="337"/>
        <end position="347"/>
    </location>
</feature>
<feature type="compositionally biased region" description="Low complexity" evidence="1">
    <location>
        <begin position="800"/>
        <end position="829"/>
    </location>
</feature>
<feature type="domain" description="BTB" evidence="2">
    <location>
        <begin position="71"/>
        <end position="139"/>
    </location>
</feature>
<feature type="region of interest" description="Disordered" evidence="1">
    <location>
        <begin position="755"/>
        <end position="779"/>
    </location>
</feature>
<evidence type="ECO:0000313" key="3">
    <source>
        <dbReference type="EMBL" id="CAG6765723.1"/>
    </source>
</evidence>
<feature type="region of interest" description="Disordered" evidence="1">
    <location>
        <begin position="725"/>
        <end position="744"/>
    </location>
</feature>
<accession>A0A8D9AFV7</accession>
<reference evidence="3" key="1">
    <citation type="submission" date="2021-05" db="EMBL/GenBank/DDBJ databases">
        <authorList>
            <person name="Alioto T."/>
            <person name="Alioto T."/>
            <person name="Gomez Garrido J."/>
        </authorList>
    </citation>
    <scope>NUCLEOTIDE SEQUENCE</scope>
</reference>
<dbReference type="SUPFAM" id="SSF54695">
    <property type="entry name" value="POZ domain"/>
    <property type="match status" value="1"/>
</dbReference>
<proteinExistence type="predicted"/>
<name>A0A8D9AFV7_9HEMI</name>
<dbReference type="EMBL" id="HBUF01568947">
    <property type="protein sequence ID" value="CAG6765723.1"/>
    <property type="molecule type" value="Transcribed_RNA"/>
</dbReference>
<protein>
    <recommendedName>
        <fullName evidence="2">BTB domain-containing protein</fullName>
    </recommendedName>
</protein>
<dbReference type="InterPro" id="IPR011705">
    <property type="entry name" value="BACK"/>
</dbReference>
<feature type="region of interest" description="Disordered" evidence="1">
    <location>
        <begin position="793"/>
        <end position="843"/>
    </location>
</feature>
<feature type="compositionally biased region" description="Low complexity" evidence="1">
    <location>
        <begin position="757"/>
        <end position="771"/>
    </location>
</feature>
<feature type="region of interest" description="Disordered" evidence="1">
    <location>
        <begin position="330"/>
        <end position="382"/>
    </location>
</feature>
<feature type="compositionally biased region" description="Low complexity" evidence="1">
    <location>
        <begin position="725"/>
        <end position="740"/>
    </location>
</feature>
<dbReference type="InterPro" id="IPR000210">
    <property type="entry name" value="BTB/POZ_dom"/>
</dbReference>
<feature type="region of interest" description="Disordered" evidence="1">
    <location>
        <begin position="687"/>
        <end position="707"/>
    </location>
</feature>
<evidence type="ECO:0000256" key="1">
    <source>
        <dbReference type="SAM" id="MobiDB-lite"/>
    </source>
</evidence>
<dbReference type="AlphaFoldDB" id="A0A8D9AFV7"/>
<dbReference type="Pfam" id="PF07707">
    <property type="entry name" value="BACK"/>
    <property type="match status" value="1"/>
</dbReference>
<dbReference type="Pfam" id="PF00651">
    <property type="entry name" value="BTB"/>
    <property type="match status" value="1"/>
</dbReference>
<organism evidence="3">
    <name type="scientific">Cacopsylla melanoneura</name>
    <dbReference type="NCBI Taxonomy" id="428564"/>
    <lineage>
        <taxon>Eukaryota</taxon>
        <taxon>Metazoa</taxon>
        <taxon>Ecdysozoa</taxon>
        <taxon>Arthropoda</taxon>
        <taxon>Hexapoda</taxon>
        <taxon>Insecta</taxon>
        <taxon>Pterygota</taxon>
        <taxon>Neoptera</taxon>
        <taxon>Paraneoptera</taxon>
        <taxon>Hemiptera</taxon>
        <taxon>Sternorrhyncha</taxon>
        <taxon>Psylloidea</taxon>
        <taxon>Psyllidae</taxon>
        <taxon>Psyllinae</taxon>
        <taxon>Cacopsylla</taxon>
    </lineage>
</organism>
<evidence type="ECO:0000259" key="2">
    <source>
        <dbReference type="PROSITE" id="PS50097"/>
    </source>
</evidence>
<dbReference type="Gene3D" id="3.30.710.10">
    <property type="entry name" value="Potassium Channel Kv1.1, Chain A"/>
    <property type="match status" value="1"/>
</dbReference>
<dbReference type="InterPro" id="IPR052407">
    <property type="entry name" value="BTB_POZ_domain_cont_9"/>
</dbReference>
<dbReference type="Gene3D" id="1.25.40.420">
    <property type="match status" value="1"/>
</dbReference>
<dbReference type="PANTHER" id="PTHR46306:SF1">
    <property type="entry name" value="BTB_POZ DOMAIN-CONTAINING PROTEIN 9"/>
    <property type="match status" value="1"/>
</dbReference>